<reference evidence="2" key="1">
    <citation type="submission" date="2023-02" db="EMBL/GenBank/DDBJ databases">
        <title>Genome of toxic invasive species Heracleum sosnowskyi carries increased number of genes despite the absence of recent whole-genome duplications.</title>
        <authorList>
            <person name="Schelkunov M."/>
            <person name="Shtratnikova V."/>
            <person name="Makarenko M."/>
            <person name="Klepikova A."/>
            <person name="Omelchenko D."/>
            <person name="Novikova G."/>
            <person name="Obukhova E."/>
            <person name="Bogdanov V."/>
            <person name="Penin A."/>
            <person name="Logacheva M."/>
        </authorList>
    </citation>
    <scope>NUCLEOTIDE SEQUENCE</scope>
    <source>
        <strain evidence="2">Hsosn_3</strain>
        <tissue evidence="2">Leaf</tissue>
    </source>
</reference>
<sequence length="178" mass="19362">MSANYSPNRSPGSSRLQLGNISRLRSSSVKKPSEPLRCAVADSLSLSHPDNPSEAFRILRDILGTGTISGPLLLLTNGFKLLKVGGYLVYNTCSLTVAQNEDVVEQFLLKNSSTDSLEVELEAKVNKKVQDNMMCYMMLLKKLVEANLGLNLDIVDYCATVPSEDDENATPFTVGTST</sequence>
<accession>A0AAD8LUE0</accession>
<evidence type="ECO:0000313" key="3">
    <source>
        <dbReference type="Proteomes" id="UP001237642"/>
    </source>
</evidence>
<reference evidence="2" key="2">
    <citation type="submission" date="2023-05" db="EMBL/GenBank/DDBJ databases">
        <authorList>
            <person name="Schelkunov M.I."/>
        </authorList>
    </citation>
    <scope>NUCLEOTIDE SEQUENCE</scope>
    <source>
        <strain evidence="2">Hsosn_3</strain>
        <tissue evidence="2">Leaf</tissue>
    </source>
</reference>
<proteinExistence type="predicted"/>
<comment type="caution">
    <text evidence="2">The sequence shown here is derived from an EMBL/GenBank/DDBJ whole genome shotgun (WGS) entry which is preliminary data.</text>
</comment>
<dbReference type="GO" id="GO:0001510">
    <property type="term" value="P:RNA methylation"/>
    <property type="evidence" value="ECO:0007669"/>
    <property type="project" value="InterPro"/>
</dbReference>
<dbReference type="InterPro" id="IPR049560">
    <property type="entry name" value="MeTrfase_RsmB-F_NOP2_cat"/>
</dbReference>
<dbReference type="AlphaFoldDB" id="A0AAD8LUE0"/>
<dbReference type="Proteomes" id="UP001237642">
    <property type="component" value="Unassembled WGS sequence"/>
</dbReference>
<dbReference type="GO" id="GO:0008173">
    <property type="term" value="F:RNA methyltransferase activity"/>
    <property type="evidence" value="ECO:0007669"/>
    <property type="project" value="InterPro"/>
</dbReference>
<gene>
    <name evidence="2" type="ORF">POM88_054966</name>
</gene>
<dbReference type="InterPro" id="IPR023267">
    <property type="entry name" value="RCMT"/>
</dbReference>
<dbReference type="EMBL" id="JAUIZM010000146">
    <property type="protein sequence ID" value="KAK1348248.1"/>
    <property type="molecule type" value="Genomic_DNA"/>
</dbReference>
<evidence type="ECO:0000313" key="2">
    <source>
        <dbReference type="EMBL" id="KAK1348248.1"/>
    </source>
</evidence>
<name>A0AAD8LUE0_9APIA</name>
<dbReference type="Gene3D" id="3.40.50.150">
    <property type="entry name" value="Vaccinia Virus protein VP39"/>
    <property type="match status" value="1"/>
</dbReference>
<dbReference type="SUPFAM" id="SSF53335">
    <property type="entry name" value="S-adenosyl-L-methionine-dependent methyltransferases"/>
    <property type="match status" value="1"/>
</dbReference>
<evidence type="ECO:0000259" key="1">
    <source>
        <dbReference type="Pfam" id="PF01189"/>
    </source>
</evidence>
<organism evidence="2 3">
    <name type="scientific">Heracleum sosnowskyi</name>
    <dbReference type="NCBI Taxonomy" id="360622"/>
    <lineage>
        <taxon>Eukaryota</taxon>
        <taxon>Viridiplantae</taxon>
        <taxon>Streptophyta</taxon>
        <taxon>Embryophyta</taxon>
        <taxon>Tracheophyta</taxon>
        <taxon>Spermatophyta</taxon>
        <taxon>Magnoliopsida</taxon>
        <taxon>eudicotyledons</taxon>
        <taxon>Gunneridae</taxon>
        <taxon>Pentapetalae</taxon>
        <taxon>asterids</taxon>
        <taxon>campanulids</taxon>
        <taxon>Apiales</taxon>
        <taxon>Apiaceae</taxon>
        <taxon>Apioideae</taxon>
        <taxon>apioid superclade</taxon>
        <taxon>Tordylieae</taxon>
        <taxon>Tordyliinae</taxon>
        <taxon>Heracleum</taxon>
    </lineage>
</organism>
<dbReference type="PANTHER" id="PTHR22807">
    <property type="entry name" value="NOP2 YEAST -RELATED NOL1/NOP2/FMU SUN DOMAIN-CONTAINING"/>
    <property type="match status" value="1"/>
</dbReference>
<keyword evidence="3" id="KW-1185">Reference proteome</keyword>
<protein>
    <recommendedName>
        <fullName evidence="1">SAM-dependent methyltransferase RsmB-F/NOP2-type catalytic core domain-containing protein</fullName>
    </recommendedName>
</protein>
<dbReference type="PANTHER" id="PTHR22807:SF16">
    <property type="entry name" value="SAM-DEPENDENT MTASE RSMB_NOP-TYPE DOMAIN-CONTAINING PROTEIN"/>
    <property type="match status" value="1"/>
</dbReference>
<dbReference type="InterPro" id="IPR029063">
    <property type="entry name" value="SAM-dependent_MTases_sf"/>
</dbReference>
<feature type="domain" description="SAM-dependent methyltransferase RsmB-F/NOP2-type catalytic core" evidence="1">
    <location>
        <begin position="74"/>
        <end position="133"/>
    </location>
</feature>
<dbReference type="Pfam" id="PF01189">
    <property type="entry name" value="Methyltr_RsmB-F"/>
    <property type="match status" value="1"/>
</dbReference>